<dbReference type="Proteomes" id="UP001367508">
    <property type="component" value="Unassembled WGS sequence"/>
</dbReference>
<sequence>MFNEGDRTQYLQGLRDPSHLLSHSLSRFVPCKSGAKDVCHKTSDSFSSCDNDLDAGASDYGELQCCKGGGQRSRLALVHAAGFLSHGSEQHRRSMLGQFIVISICPKGRVVAHNTVLLIESAINPATQLNRDVQYAMMIISPPPNVCLEIGALELSRCN</sequence>
<evidence type="ECO:0000313" key="1">
    <source>
        <dbReference type="EMBL" id="KAK7329014.1"/>
    </source>
</evidence>
<accession>A0AAN9QBM8</accession>
<keyword evidence="2" id="KW-1185">Reference proteome</keyword>
<comment type="caution">
    <text evidence="1">The sequence shown here is derived from an EMBL/GenBank/DDBJ whole genome shotgun (WGS) entry which is preliminary data.</text>
</comment>
<protein>
    <submittedName>
        <fullName evidence="1">Uncharacterized protein</fullName>
    </submittedName>
</protein>
<organism evidence="1 2">
    <name type="scientific">Canavalia gladiata</name>
    <name type="common">Sword bean</name>
    <name type="synonym">Dolichos gladiatus</name>
    <dbReference type="NCBI Taxonomy" id="3824"/>
    <lineage>
        <taxon>Eukaryota</taxon>
        <taxon>Viridiplantae</taxon>
        <taxon>Streptophyta</taxon>
        <taxon>Embryophyta</taxon>
        <taxon>Tracheophyta</taxon>
        <taxon>Spermatophyta</taxon>
        <taxon>Magnoliopsida</taxon>
        <taxon>eudicotyledons</taxon>
        <taxon>Gunneridae</taxon>
        <taxon>Pentapetalae</taxon>
        <taxon>rosids</taxon>
        <taxon>fabids</taxon>
        <taxon>Fabales</taxon>
        <taxon>Fabaceae</taxon>
        <taxon>Papilionoideae</taxon>
        <taxon>50 kb inversion clade</taxon>
        <taxon>NPAAA clade</taxon>
        <taxon>indigoferoid/millettioid clade</taxon>
        <taxon>Phaseoleae</taxon>
        <taxon>Canavalia</taxon>
    </lineage>
</organism>
<dbReference type="AlphaFoldDB" id="A0AAN9QBM8"/>
<gene>
    <name evidence="1" type="ORF">VNO77_23159</name>
</gene>
<proteinExistence type="predicted"/>
<reference evidence="1 2" key="1">
    <citation type="submission" date="2024-01" db="EMBL/GenBank/DDBJ databases">
        <title>The genomes of 5 underutilized Papilionoideae crops provide insights into root nodulation and disease resistanc.</title>
        <authorList>
            <person name="Jiang F."/>
        </authorList>
    </citation>
    <scope>NUCLEOTIDE SEQUENCE [LARGE SCALE GENOMIC DNA]</scope>
    <source>
        <strain evidence="1">LVBAO_FW01</strain>
        <tissue evidence="1">Leaves</tissue>
    </source>
</reference>
<name>A0AAN9QBM8_CANGL</name>
<dbReference type="EMBL" id="JAYMYQ010000005">
    <property type="protein sequence ID" value="KAK7329014.1"/>
    <property type="molecule type" value="Genomic_DNA"/>
</dbReference>
<evidence type="ECO:0000313" key="2">
    <source>
        <dbReference type="Proteomes" id="UP001367508"/>
    </source>
</evidence>